<name>A0A663ML66_ATHCN</name>
<reference evidence="1" key="1">
    <citation type="submission" date="2025-08" db="UniProtKB">
        <authorList>
            <consortium name="Ensembl"/>
        </authorList>
    </citation>
    <scope>IDENTIFICATION</scope>
</reference>
<keyword evidence="2" id="KW-1185">Reference proteome</keyword>
<accession>A0A663ML66</accession>
<proteinExistence type="predicted"/>
<evidence type="ECO:0000313" key="1">
    <source>
        <dbReference type="Ensembl" id="ENSACUP00000012649.1"/>
    </source>
</evidence>
<evidence type="ECO:0000313" key="2">
    <source>
        <dbReference type="Proteomes" id="UP000472269"/>
    </source>
</evidence>
<organism evidence="1 2">
    <name type="scientific">Athene cunicularia</name>
    <name type="common">Burrowing owl</name>
    <name type="synonym">Speotyto cunicularia</name>
    <dbReference type="NCBI Taxonomy" id="194338"/>
    <lineage>
        <taxon>Eukaryota</taxon>
        <taxon>Metazoa</taxon>
        <taxon>Chordata</taxon>
        <taxon>Craniata</taxon>
        <taxon>Vertebrata</taxon>
        <taxon>Euteleostomi</taxon>
        <taxon>Archelosauria</taxon>
        <taxon>Archosauria</taxon>
        <taxon>Dinosauria</taxon>
        <taxon>Saurischia</taxon>
        <taxon>Theropoda</taxon>
        <taxon>Coelurosauria</taxon>
        <taxon>Aves</taxon>
        <taxon>Neognathae</taxon>
        <taxon>Neoaves</taxon>
        <taxon>Telluraves</taxon>
        <taxon>Strigiformes</taxon>
        <taxon>Strigidae</taxon>
        <taxon>Athene</taxon>
    </lineage>
</organism>
<protein>
    <submittedName>
        <fullName evidence="1">Uncharacterized protein</fullName>
    </submittedName>
</protein>
<dbReference type="AlphaFoldDB" id="A0A663ML66"/>
<sequence length="49" mass="5444">SRAVLTHTGREPSPHFLLGEEMTRNPLTKVTVLLVYHSLVHALVQLGPK</sequence>
<reference evidence="1" key="2">
    <citation type="submission" date="2025-09" db="UniProtKB">
        <authorList>
            <consortium name="Ensembl"/>
        </authorList>
    </citation>
    <scope>IDENTIFICATION</scope>
</reference>
<dbReference type="Ensembl" id="ENSACUT00000013506.1">
    <property type="protein sequence ID" value="ENSACUP00000012649.1"/>
    <property type="gene ID" value="ENSACUG00000008534.1"/>
</dbReference>
<dbReference type="Proteomes" id="UP000472269">
    <property type="component" value="Unplaced"/>
</dbReference>